<feature type="compositionally biased region" description="Acidic residues" evidence="1">
    <location>
        <begin position="122"/>
        <end position="132"/>
    </location>
</feature>
<evidence type="ECO:0000313" key="3">
    <source>
        <dbReference type="Proteomes" id="UP000244077"/>
    </source>
</evidence>
<comment type="caution">
    <text evidence="2">The sequence shown here is derived from an EMBL/GenBank/DDBJ whole genome shotgun (WGS) entry which is preliminary data.</text>
</comment>
<sequence length="150" mass="16920">MARDYILKHKGFPGRLPGTDYQFTIRRANPKGVTPLKGLERYKDRKSADKRADAAFMAALWAHFGEEEFERGNLDAGRLSWLFGREVVPADPEDFDPASYEALLKIDVKRAMAAFPEVFAEGADDEGEEMPDWDAMWNGDDMDDDGELNG</sequence>
<dbReference type="EMBL" id="QAOH01000008">
    <property type="protein sequence ID" value="PTQ71236.1"/>
    <property type="molecule type" value="Genomic_DNA"/>
</dbReference>
<protein>
    <submittedName>
        <fullName evidence="2">Uncharacterized protein</fullName>
    </submittedName>
</protein>
<reference evidence="2 3" key="1">
    <citation type="submission" date="2018-04" db="EMBL/GenBank/DDBJ databases">
        <title>Genomic Encyclopedia of Archaeal and Bacterial Type Strains, Phase II (KMG-II): from individual species to whole genera.</title>
        <authorList>
            <person name="Goeker M."/>
        </authorList>
    </citation>
    <scope>NUCLEOTIDE SEQUENCE [LARGE SCALE GENOMIC DNA]</scope>
    <source>
        <strain evidence="2 3">DSM 100434</strain>
    </source>
</reference>
<evidence type="ECO:0000313" key="2">
    <source>
        <dbReference type="EMBL" id="PTQ71236.1"/>
    </source>
</evidence>
<organism evidence="2 3">
    <name type="scientific">Celeribacter persicus</name>
    <dbReference type="NCBI Taxonomy" id="1651082"/>
    <lineage>
        <taxon>Bacteria</taxon>
        <taxon>Pseudomonadati</taxon>
        <taxon>Pseudomonadota</taxon>
        <taxon>Alphaproteobacteria</taxon>
        <taxon>Rhodobacterales</taxon>
        <taxon>Roseobacteraceae</taxon>
        <taxon>Celeribacter</taxon>
    </lineage>
</organism>
<dbReference type="AlphaFoldDB" id="A0A2T5HI65"/>
<feature type="region of interest" description="Disordered" evidence="1">
    <location>
        <begin position="121"/>
        <end position="150"/>
    </location>
</feature>
<keyword evidence="3" id="KW-1185">Reference proteome</keyword>
<evidence type="ECO:0000256" key="1">
    <source>
        <dbReference type="SAM" id="MobiDB-lite"/>
    </source>
</evidence>
<dbReference type="Proteomes" id="UP000244077">
    <property type="component" value="Unassembled WGS sequence"/>
</dbReference>
<feature type="compositionally biased region" description="Acidic residues" evidence="1">
    <location>
        <begin position="140"/>
        <end position="150"/>
    </location>
</feature>
<gene>
    <name evidence="2" type="ORF">C8N42_1088</name>
</gene>
<proteinExistence type="predicted"/>
<accession>A0A2T5HI65</accession>
<name>A0A2T5HI65_9RHOB</name>